<dbReference type="AlphaFoldDB" id="A0A1F5R7G8"/>
<dbReference type="InterPro" id="IPR001937">
    <property type="entry name" value="GalP_UDPtransf1"/>
</dbReference>
<feature type="binding site" evidence="9">
    <location>
        <position position="42"/>
    </location>
    <ligand>
        <name>Zn(2+)</name>
        <dbReference type="ChEBI" id="CHEBI:29105"/>
    </ligand>
</feature>
<name>A0A1F5R7G8_9BACT</name>
<keyword evidence="3 12" id="KW-0548">Nucleotidyltransferase</keyword>
<feature type="active site" description="Tele-UMP-histidine intermediate" evidence="8">
    <location>
        <position position="165"/>
    </location>
</feature>
<gene>
    <name evidence="12" type="ORF">A2024_02300</name>
</gene>
<evidence type="ECO:0000259" key="11">
    <source>
        <dbReference type="Pfam" id="PF02744"/>
    </source>
</evidence>
<dbReference type="Pfam" id="PF02744">
    <property type="entry name" value="GalP_UDP_tr_C"/>
    <property type="match status" value="1"/>
</dbReference>
<dbReference type="Proteomes" id="UP000177230">
    <property type="component" value="Unassembled WGS sequence"/>
</dbReference>
<dbReference type="InterPro" id="IPR036265">
    <property type="entry name" value="HIT-like_sf"/>
</dbReference>
<accession>A0A1F5R7G8</accession>
<evidence type="ECO:0000313" key="13">
    <source>
        <dbReference type="Proteomes" id="UP000177230"/>
    </source>
</evidence>
<dbReference type="PIRSF" id="PIRSF000808">
    <property type="entry name" value="GalT"/>
    <property type="match status" value="1"/>
</dbReference>
<comment type="caution">
    <text evidence="12">The sequence shown here is derived from an EMBL/GenBank/DDBJ whole genome shotgun (WGS) entry which is preliminary data.</text>
</comment>
<feature type="binding site" evidence="9">
    <location>
        <position position="112"/>
    </location>
    <ligand>
        <name>Zn(2+)</name>
        <dbReference type="ChEBI" id="CHEBI:29105"/>
    </ligand>
</feature>
<feature type="binding site" evidence="9">
    <location>
        <position position="163"/>
    </location>
    <ligand>
        <name>Zn(2+)</name>
        <dbReference type="ChEBI" id="CHEBI:29105"/>
    </ligand>
</feature>
<dbReference type="InterPro" id="IPR053177">
    <property type="entry name" value="ADP-glucose_phosphorylase"/>
</dbReference>
<keyword evidence="6" id="KW-0119">Carbohydrate metabolism</keyword>
<dbReference type="GO" id="GO:0006012">
    <property type="term" value="P:galactose metabolic process"/>
    <property type="evidence" value="ECO:0007669"/>
    <property type="project" value="UniProtKB-UniRule"/>
</dbReference>
<keyword evidence="2 12" id="KW-0808">Transferase</keyword>
<evidence type="ECO:0000256" key="1">
    <source>
        <dbReference type="ARBA" id="ARBA00010951"/>
    </source>
</evidence>
<dbReference type="Pfam" id="PF01087">
    <property type="entry name" value="GalP_UDP_transf"/>
    <property type="match status" value="1"/>
</dbReference>
<evidence type="ECO:0000256" key="7">
    <source>
        <dbReference type="NCBIfam" id="TIGR00209"/>
    </source>
</evidence>
<organism evidence="12 13">
    <name type="scientific">Candidatus Edwardsbacteria bacterium GWF2_54_11</name>
    <dbReference type="NCBI Taxonomy" id="1817851"/>
    <lineage>
        <taxon>Bacteria</taxon>
        <taxon>Candidatus Edwardsiibacteriota</taxon>
    </lineage>
</organism>
<keyword evidence="4 9" id="KW-0479">Metal-binding</keyword>
<reference evidence="12 13" key="1">
    <citation type="journal article" date="2016" name="Nat. Commun.">
        <title>Thousands of microbial genomes shed light on interconnected biogeochemical processes in an aquifer system.</title>
        <authorList>
            <person name="Anantharaman K."/>
            <person name="Brown C.T."/>
            <person name="Hug L.A."/>
            <person name="Sharon I."/>
            <person name="Castelle C.J."/>
            <person name="Probst A.J."/>
            <person name="Thomas B.C."/>
            <person name="Singh A."/>
            <person name="Wilkins M.J."/>
            <person name="Karaoz U."/>
            <person name="Brodie E.L."/>
            <person name="Williams K.H."/>
            <person name="Hubbard S.S."/>
            <person name="Banfield J.F."/>
        </authorList>
    </citation>
    <scope>NUCLEOTIDE SEQUENCE [LARGE SCALE GENOMIC DNA]</scope>
</reference>
<dbReference type="PANTHER" id="PTHR42763:SF1">
    <property type="entry name" value="UDP-GLUCOSE--HEXOSE-1-PHOSPHATE URIDYLYLTRANSFERASE"/>
    <property type="match status" value="1"/>
</dbReference>
<dbReference type="GO" id="GO:0008108">
    <property type="term" value="F:UDP-glucose:hexose-1-phosphate uridylyltransferase activity"/>
    <property type="evidence" value="ECO:0007669"/>
    <property type="project" value="UniProtKB-UniRule"/>
</dbReference>
<evidence type="ECO:0000256" key="5">
    <source>
        <dbReference type="ARBA" id="ARBA00022833"/>
    </source>
</evidence>
<dbReference type="SUPFAM" id="SSF54197">
    <property type="entry name" value="HIT-like"/>
    <property type="match status" value="2"/>
</dbReference>
<evidence type="ECO:0000256" key="8">
    <source>
        <dbReference type="PIRSR" id="PIRSR000808-1"/>
    </source>
</evidence>
<dbReference type="GO" id="GO:0008270">
    <property type="term" value="F:zinc ion binding"/>
    <property type="evidence" value="ECO:0007669"/>
    <property type="project" value="InterPro"/>
</dbReference>
<comment type="cofactor">
    <cofactor evidence="9">
        <name>Zn(2+)</name>
        <dbReference type="ChEBI" id="CHEBI:29105"/>
    </cofactor>
    <text evidence="9">Binds 1 zinc ion per subunit.</text>
</comment>
<protein>
    <recommendedName>
        <fullName evidence="7">Galactose-1-phosphate uridylyltransferase</fullName>
        <ecNumber evidence="7">2.7.7.12</ecNumber>
    </recommendedName>
</protein>
<dbReference type="PANTHER" id="PTHR42763">
    <property type="entry name" value="ADP-GLUCOSE PHOSPHORYLASE"/>
    <property type="match status" value="1"/>
</dbReference>
<dbReference type="EMBL" id="MFFM01000039">
    <property type="protein sequence ID" value="OGF10394.1"/>
    <property type="molecule type" value="Genomic_DNA"/>
</dbReference>
<proteinExistence type="inferred from homology"/>
<feature type="domain" description="Galactose-1-phosphate uridyl transferase C-terminal" evidence="11">
    <location>
        <begin position="187"/>
        <end position="305"/>
    </location>
</feature>
<keyword evidence="5 9" id="KW-0862">Zinc</keyword>
<dbReference type="UniPathway" id="UPA00214"/>
<feature type="binding site" evidence="9">
    <location>
        <position position="39"/>
    </location>
    <ligand>
        <name>Zn(2+)</name>
        <dbReference type="ChEBI" id="CHEBI:29105"/>
    </ligand>
</feature>
<sequence length="333" mass="37942">MPELRKDPIIGRWVIISTERGKRPVDYEVVPEPAKKGGCPFCYGNEALTPPEIMAVRPPGSPANGPGWELRVVPNKFPALRVEGQLDKSGEGLYDKMTGIGAHEIFIENPVHDLHLADMKTDQIAELLQAFVARMQDLKRDIRLKYLMIFKNQGFRAGATMEHSHSQLIATPIVPKTIKEELEGSLEYYKYKERCVFCDIIKQEIEDARRLVIENDRFISIVPYAARFPFETWILPKKHLSSFEDSAVPDLKMLAEILKGTLLRMNRSVNTPPYNLVLHTAPCDRPNIDHYHWHIEIMPRLTRVAGFERGTGFYINPTPPEEAAAFLREVAIS</sequence>
<feature type="domain" description="Galactose-1-phosphate uridyl transferase N-terminal" evidence="10">
    <location>
        <begin position="3"/>
        <end position="175"/>
    </location>
</feature>
<dbReference type="NCBIfam" id="TIGR00209">
    <property type="entry name" value="galT_1"/>
    <property type="match status" value="1"/>
</dbReference>
<evidence type="ECO:0000256" key="6">
    <source>
        <dbReference type="ARBA" id="ARBA00023277"/>
    </source>
</evidence>
<evidence type="ECO:0000259" key="10">
    <source>
        <dbReference type="Pfam" id="PF01087"/>
    </source>
</evidence>
<dbReference type="InterPro" id="IPR005850">
    <property type="entry name" value="GalP_Utransf_C"/>
</dbReference>
<evidence type="ECO:0000313" key="12">
    <source>
        <dbReference type="EMBL" id="OGF10394.1"/>
    </source>
</evidence>
<evidence type="ECO:0000256" key="9">
    <source>
        <dbReference type="PIRSR" id="PIRSR000808-3"/>
    </source>
</evidence>
<evidence type="ECO:0000256" key="3">
    <source>
        <dbReference type="ARBA" id="ARBA00022695"/>
    </source>
</evidence>
<evidence type="ECO:0000256" key="4">
    <source>
        <dbReference type="ARBA" id="ARBA00022723"/>
    </source>
</evidence>
<dbReference type="InterPro" id="IPR005849">
    <property type="entry name" value="GalP_Utransf_N"/>
</dbReference>
<evidence type="ECO:0000256" key="2">
    <source>
        <dbReference type="ARBA" id="ARBA00022679"/>
    </source>
</evidence>
<dbReference type="Gene3D" id="3.30.428.10">
    <property type="entry name" value="HIT-like"/>
    <property type="match status" value="2"/>
</dbReference>
<dbReference type="EC" id="2.7.7.12" evidence="7"/>
<comment type="similarity">
    <text evidence="1">Belongs to the galactose-1-phosphate uridylyltransferase type 1 family.</text>
</comment>